<gene>
    <name evidence="2" type="ORF">Acy02nite_10240</name>
</gene>
<dbReference type="EMBL" id="BOMH01000007">
    <property type="protein sequence ID" value="GID63143.1"/>
    <property type="molecule type" value="Genomic_DNA"/>
</dbReference>
<evidence type="ECO:0000313" key="3">
    <source>
        <dbReference type="Proteomes" id="UP000619479"/>
    </source>
</evidence>
<dbReference type="Proteomes" id="UP000619479">
    <property type="component" value="Unassembled WGS sequence"/>
</dbReference>
<accession>A0A919M3F4</accession>
<reference evidence="2" key="1">
    <citation type="submission" date="2021-01" db="EMBL/GenBank/DDBJ databases">
        <title>Whole genome shotgun sequence of Actinoplanes cyaneus NBRC 14990.</title>
        <authorList>
            <person name="Komaki H."/>
            <person name="Tamura T."/>
        </authorList>
    </citation>
    <scope>NUCLEOTIDE SEQUENCE</scope>
    <source>
        <strain evidence="2">NBRC 14990</strain>
    </source>
</reference>
<proteinExistence type="predicted"/>
<dbReference type="AlphaFoldDB" id="A0A919M3F4"/>
<feature type="region of interest" description="Disordered" evidence="1">
    <location>
        <begin position="1"/>
        <end position="20"/>
    </location>
</feature>
<evidence type="ECO:0000313" key="2">
    <source>
        <dbReference type="EMBL" id="GID63143.1"/>
    </source>
</evidence>
<protein>
    <submittedName>
        <fullName evidence="2">Uncharacterized protein</fullName>
    </submittedName>
</protein>
<dbReference type="InterPro" id="IPR036689">
    <property type="entry name" value="ESAT-6-like_sf"/>
</dbReference>
<comment type="caution">
    <text evidence="2">The sequence shown here is derived from an EMBL/GenBank/DDBJ whole genome shotgun (WGS) entry which is preliminary data.</text>
</comment>
<organism evidence="2 3">
    <name type="scientific">Actinoplanes cyaneus</name>
    <dbReference type="NCBI Taxonomy" id="52696"/>
    <lineage>
        <taxon>Bacteria</taxon>
        <taxon>Bacillati</taxon>
        <taxon>Actinomycetota</taxon>
        <taxon>Actinomycetes</taxon>
        <taxon>Micromonosporales</taxon>
        <taxon>Micromonosporaceae</taxon>
        <taxon>Actinoplanes</taxon>
    </lineage>
</organism>
<dbReference type="RefSeq" id="WP_203738603.1">
    <property type="nucleotide sequence ID" value="NZ_BAAAUC010000013.1"/>
</dbReference>
<evidence type="ECO:0000256" key="1">
    <source>
        <dbReference type="SAM" id="MobiDB-lite"/>
    </source>
</evidence>
<sequence length="372" mass="39803">MSGNDPYVNPYSGETNLHPDVTAKNTGDVKWLDGGPPLKVDLEGLRAYAKHMVDQENDISTRSMHLSHLQSMPGKAWSGDTLGEAAAAQARVTGNAAEFFAYLGTLGQMLHNVGMAAQTVADSYEANDAMSAASLNSVLFAFGEDVPRPAGLPKGIGQTYFEQLAKEKEKPLQDPGSALWEDGETKQVGPYQTVQTSTGPHGERREVITTTVNGGGKTVTTVVYDKNNKITSQSSVHTTVTFDDRTHTQVTTTQSYDAKGKPTGSTKETTAYQTICSPDGGTVNRDVSHQLVETRDAKGNVTNTRTTSVDQDGVTTEKAEKVTTTKDAKSGETRITTTETDKVVVGKQTQGQLGVTTDIASEYDPLTKEMTG</sequence>
<name>A0A919M3F4_9ACTN</name>
<dbReference type="SUPFAM" id="SSF140453">
    <property type="entry name" value="EsxAB dimer-like"/>
    <property type="match status" value="1"/>
</dbReference>
<keyword evidence="3" id="KW-1185">Reference proteome</keyword>